<sequence length="238" mass="25909">MAEPVWSWREAMRINFAIYAITTNKCPIAWISNAPDLVGSPEEMTRAVTTACERLKLSSAPYLPAIKKFAENPPSKVKNDDDEDDLLILDGPPIKKEAGANIPNPANGTSRAIVKLENDDEVAPAPANSPNPANGATRAIIKLEDDGIAHAPANPPNPPRIPTGINNAIIPAAQIAGASAVHDAPEDSEDESLVRRRSKRIRSAPESPSLRRSERIRNAFKPPPRRSERIRNARSTFR</sequence>
<evidence type="ECO:0000313" key="3">
    <source>
        <dbReference type="Proteomes" id="UP000781932"/>
    </source>
</evidence>
<dbReference type="RefSeq" id="XP_038743770.1">
    <property type="nucleotide sequence ID" value="XM_038891007.1"/>
</dbReference>
<evidence type="ECO:0000313" key="2">
    <source>
        <dbReference type="EMBL" id="KAF9874309.1"/>
    </source>
</evidence>
<dbReference type="GeneID" id="62164081"/>
<protein>
    <submittedName>
        <fullName evidence="2">Uncharacterized protein</fullName>
    </submittedName>
</protein>
<gene>
    <name evidence="2" type="ORF">CkaCkLH20_08292</name>
</gene>
<keyword evidence="3" id="KW-1185">Reference proteome</keyword>
<accession>A0A9P6I128</accession>
<reference evidence="2" key="1">
    <citation type="submission" date="2020-03" db="EMBL/GenBank/DDBJ databases">
        <authorList>
            <person name="He L."/>
        </authorList>
    </citation>
    <scope>NUCLEOTIDE SEQUENCE</scope>
    <source>
        <strain evidence="2">CkLH20</strain>
    </source>
</reference>
<dbReference type="AlphaFoldDB" id="A0A9P6I128"/>
<evidence type="ECO:0000256" key="1">
    <source>
        <dbReference type="SAM" id="MobiDB-lite"/>
    </source>
</evidence>
<dbReference type="Proteomes" id="UP000781932">
    <property type="component" value="Unassembled WGS sequence"/>
</dbReference>
<dbReference type="EMBL" id="JAATWM020000027">
    <property type="protein sequence ID" value="KAF9874309.1"/>
    <property type="molecule type" value="Genomic_DNA"/>
</dbReference>
<proteinExistence type="predicted"/>
<name>A0A9P6I128_9PEZI</name>
<reference evidence="2" key="2">
    <citation type="submission" date="2020-11" db="EMBL/GenBank/DDBJ databases">
        <title>Whole genome sequencing of Colletotrichum sp.</title>
        <authorList>
            <person name="Li H."/>
        </authorList>
    </citation>
    <scope>NUCLEOTIDE SEQUENCE</scope>
    <source>
        <strain evidence="2">CkLH20</strain>
    </source>
</reference>
<organism evidence="2 3">
    <name type="scientific">Colletotrichum karsti</name>
    <dbReference type="NCBI Taxonomy" id="1095194"/>
    <lineage>
        <taxon>Eukaryota</taxon>
        <taxon>Fungi</taxon>
        <taxon>Dikarya</taxon>
        <taxon>Ascomycota</taxon>
        <taxon>Pezizomycotina</taxon>
        <taxon>Sordariomycetes</taxon>
        <taxon>Hypocreomycetidae</taxon>
        <taxon>Glomerellales</taxon>
        <taxon>Glomerellaceae</taxon>
        <taxon>Colletotrichum</taxon>
        <taxon>Colletotrichum boninense species complex</taxon>
    </lineage>
</organism>
<comment type="caution">
    <text evidence="2">The sequence shown here is derived from an EMBL/GenBank/DDBJ whole genome shotgun (WGS) entry which is preliminary data.</text>
</comment>
<feature type="region of interest" description="Disordered" evidence="1">
    <location>
        <begin position="177"/>
        <end position="238"/>
    </location>
</feature>